<gene>
    <name evidence="2" type="ORF">HNQ79_004324</name>
</gene>
<feature type="region of interest" description="Disordered" evidence="1">
    <location>
        <begin position="1"/>
        <end position="51"/>
    </location>
</feature>
<dbReference type="RefSeq" id="WP_185033464.1">
    <property type="nucleotide sequence ID" value="NZ_BNBN01000009.1"/>
</dbReference>
<evidence type="ECO:0000256" key="1">
    <source>
        <dbReference type="SAM" id="MobiDB-lite"/>
    </source>
</evidence>
<dbReference type="Proteomes" id="UP000540423">
    <property type="component" value="Unassembled WGS sequence"/>
</dbReference>
<feature type="compositionally biased region" description="Polar residues" evidence="1">
    <location>
        <begin position="1"/>
        <end position="11"/>
    </location>
</feature>
<reference evidence="2 3" key="1">
    <citation type="submission" date="2020-08" db="EMBL/GenBank/DDBJ databases">
        <title>Genomic Encyclopedia of Type Strains, Phase IV (KMG-IV): sequencing the most valuable type-strain genomes for metagenomic binning, comparative biology and taxonomic classification.</title>
        <authorList>
            <person name="Goeker M."/>
        </authorList>
    </citation>
    <scope>NUCLEOTIDE SEQUENCE [LARGE SCALE GENOMIC DNA]</scope>
    <source>
        <strain evidence="2 3">DSM 40141</strain>
    </source>
</reference>
<dbReference type="AlphaFoldDB" id="A0A7X0LR70"/>
<accession>A0A7X0LR70</accession>
<evidence type="ECO:0000313" key="3">
    <source>
        <dbReference type="Proteomes" id="UP000540423"/>
    </source>
</evidence>
<proteinExistence type="predicted"/>
<evidence type="ECO:0000313" key="2">
    <source>
        <dbReference type="EMBL" id="MBB6437820.1"/>
    </source>
</evidence>
<sequence length="137" mass="15345">MHYDQQRAQQPPSGPPGAVQQRTQRTPTARAGTPPRSDGGQTPVLLPQGDRDDLTARLQQALNLFIAEPGKAVSEIDRVHDEAVTRVTEILAEQRRTLRAVWQNEKTGTPGEDTVPTEDLRRALRQYQEATEQLLRM</sequence>
<keyword evidence="3" id="KW-1185">Reference proteome</keyword>
<name>A0A7X0LR70_9ACTN</name>
<organism evidence="2 3">
    <name type="scientific">Streptomyces candidus</name>
    <dbReference type="NCBI Taxonomy" id="67283"/>
    <lineage>
        <taxon>Bacteria</taxon>
        <taxon>Bacillati</taxon>
        <taxon>Actinomycetota</taxon>
        <taxon>Actinomycetes</taxon>
        <taxon>Kitasatosporales</taxon>
        <taxon>Streptomycetaceae</taxon>
        <taxon>Streptomyces</taxon>
    </lineage>
</organism>
<comment type="caution">
    <text evidence="2">The sequence shown here is derived from an EMBL/GenBank/DDBJ whole genome shotgun (WGS) entry which is preliminary data.</text>
</comment>
<protein>
    <submittedName>
        <fullName evidence="2">Uncharacterized protein</fullName>
    </submittedName>
</protein>
<dbReference type="EMBL" id="JACHEM010000011">
    <property type="protein sequence ID" value="MBB6437820.1"/>
    <property type="molecule type" value="Genomic_DNA"/>
</dbReference>